<evidence type="ECO:0000313" key="2">
    <source>
        <dbReference type="Proteomes" id="UP000276215"/>
    </source>
</evidence>
<protein>
    <submittedName>
        <fullName evidence="1">Uncharacterized protein</fullName>
    </submittedName>
</protein>
<dbReference type="EMBL" id="ML120398">
    <property type="protein sequence ID" value="RPA98091.1"/>
    <property type="molecule type" value="Genomic_DNA"/>
</dbReference>
<dbReference type="Proteomes" id="UP000276215">
    <property type="component" value="Unassembled WGS sequence"/>
</dbReference>
<reference evidence="1 2" key="1">
    <citation type="journal article" date="2018" name="Nat. Ecol. Evol.">
        <title>Pezizomycetes genomes reveal the molecular basis of ectomycorrhizal truffle lifestyle.</title>
        <authorList>
            <person name="Murat C."/>
            <person name="Payen T."/>
            <person name="Noel B."/>
            <person name="Kuo A."/>
            <person name="Morin E."/>
            <person name="Chen J."/>
            <person name="Kohler A."/>
            <person name="Krizsan K."/>
            <person name="Balestrini R."/>
            <person name="Da Silva C."/>
            <person name="Montanini B."/>
            <person name="Hainaut M."/>
            <person name="Levati E."/>
            <person name="Barry K.W."/>
            <person name="Belfiori B."/>
            <person name="Cichocki N."/>
            <person name="Clum A."/>
            <person name="Dockter R.B."/>
            <person name="Fauchery L."/>
            <person name="Guy J."/>
            <person name="Iotti M."/>
            <person name="Le Tacon F."/>
            <person name="Lindquist E.A."/>
            <person name="Lipzen A."/>
            <person name="Malagnac F."/>
            <person name="Mello A."/>
            <person name="Molinier V."/>
            <person name="Miyauchi S."/>
            <person name="Poulain J."/>
            <person name="Riccioni C."/>
            <person name="Rubini A."/>
            <person name="Sitrit Y."/>
            <person name="Splivallo R."/>
            <person name="Traeger S."/>
            <person name="Wang M."/>
            <person name="Zifcakova L."/>
            <person name="Wipf D."/>
            <person name="Zambonelli A."/>
            <person name="Paolocci F."/>
            <person name="Nowrousian M."/>
            <person name="Ottonello S."/>
            <person name="Baldrian P."/>
            <person name="Spatafora J.W."/>
            <person name="Henrissat B."/>
            <person name="Nagy L.G."/>
            <person name="Aury J.M."/>
            <person name="Wincker P."/>
            <person name="Grigoriev I.V."/>
            <person name="Bonfante P."/>
            <person name="Martin F.M."/>
        </authorList>
    </citation>
    <scope>NUCLEOTIDE SEQUENCE [LARGE SCALE GENOMIC DNA]</scope>
    <source>
        <strain evidence="1 2">120613-1</strain>
    </source>
</reference>
<dbReference type="AlphaFoldDB" id="A0A3N4JMU5"/>
<keyword evidence="2" id="KW-1185">Reference proteome</keyword>
<accession>A0A3N4JMU5</accession>
<sequence>MVFQENEKMKKRVMKLYLNKYSYAVLTPLVAHSVGTHVTCSSSSCSLLCPNILHLHLSPFLSTRTLSLLKQVFSFSHSTFLAPPSCLFWYSFSHIHRSIRFRRPTFYRDQGRVFKNIIRIRNLPFSGSTSEIL</sequence>
<organism evidence="1 2">
    <name type="scientific">Choiromyces venosus 120613-1</name>
    <dbReference type="NCBI Taxonomy" id="1336337"/>
    <lineage>
        <taxon>Eukaryota</taxon>
        <taxon>Fungi</taxon>
        <taxon>Dikarya</taxon>
        <taxon>Ascomycota</taxon>
        <taxon>Pezizomycotina</taxon>
        <taxon>Pezizomycetes</taxon>
        <taxon>Pezizales</taxon>
        <taxon>Tuberaceae</taxon>
        <taxon>Choiromyces</taxon>
    </lineage>
</organism>
<proteinExistence type="predicted"/>
<evidence type="ECO:0000313" key="1">
    <source>
        <dbReference type="EMBL" id="RPA98091.1"/>
    </source>
</evidence>
<gene>
    <name evidence="1" type="ORF">L873DRAFT_1051213</name>
</gene>
<name>A0A3N4JMU5_9PEZI</name>